<evidence type="ECO:0000313" key="2">
    <source>
        <dbReference type="Proteomes" id="UP000319576"/>
    </source>
</evidence>
<reference evidence="1 2" key="1">
    <citation type="submission" date="2019-02" db="EMBL/GenBank/DDBJ databases">
        <title>Deep-cultivation of Planctomycetes and their phenomic and genomic characterization uncovers novel biology.</title>
        <authorList>
            <person name="Wiegand S."/>
            <person name="Jogler M."/>
            <person name="Boedeker C."/>
            <person name="Pinto D."/>
            <person name="Vollmers J."/>
            <person name="Rivas-Marin E."/>
            <person name="Kohn T."/>
            <person name="Peeters S.H."/>
            <person name="Heuer A."/>
            <person name="Rast P."/>
            <person name="Oberbeckmann S."/>
            <person name="Bunk B."/>
            <person name="Jeske O."/>
            <person name="Meyerdierks A."/>
            <person name="Storesund J.E."/>
            <person name="Kallscheuer N."/>
            <person name="Luecker S."/>
            <person name="Lage O.M."/>
            <person name="Pohl T."/>
            <person name="Merkel B.J."/>
            <person name="Hornburger P."/>
            <person name="Mueller R.-W."/>
            <person name="Bruemmer F."/>
            <person name="Labrenz M."/>
            <person name="Spormann A.M."/>
            <person name="Op den Camp H."/>
            <person name="Overmann J."/>
            <person name="Amann R."/>
            <person name="Jetten M.S.M."/>
            <person name="Mascher T."/>
            <person name="Medema M.H."/>
            <person name="Devos D.P."/>
            <person name="Kaster A.-K."/>
            <person name="Ovreas L."/>
            <person name="Rohde M."/>
            <person name="Galperin M.Y."/>
            <person name="Jogler C."/>
        </authorList>
    </citation>
    <scope>NUCLEOTIDE SEQUENCE [LARGE SCALE GENOMIC DNA]</scope>
    <source>
        <strain evidence="1 2">ETA_A1</strain>
    </source>
</reference>
<dbReference type="Gene3D" id="3.40.50.1000">
    <property type="entry name" value="HAD superfamily/HAD-like"/>
    <property type="match status" value="1"/>
</dbReference>
<accession>A0A517XRF9</accession>
<dbReference type="PANTHER" id="PTHR10000:SF8">
    <property type="entry name" value="HAD SUPERFAMILY HYDROLASE-LIKE, TYPE 3"/>
    <property type="match status" value="1"/>
</dbReference>
<dbReference type="Gene3D" id="3.90.1070.10">
    <property type="match status" value="1"/>
</dbReference>
<dbReference type="EMBL" id="CP036273">
    <property type="protein sequence ID" value="QDU20108.1"/>
    <property type="molecule type" value="Genomic_DNA"/>
</dbReference>
<dbReference type="GO" id="GO:0000287">
    <property type="term" value="F:magnesium ion binding"/>
    <property type="evidence" value="ECO:0007669"/>
    <property type="project" value="TreeGrafter"/>
</dbReference>
<dbReference type="GO" id="GO:0005829">
    <property type="term" value="C:cytosol"/>
    <property type="evidence" value="ECO:0007669"/>
    <property type="project" value="TreeGrafter"/>
</dbReference>
<dbReference type="EC" id="3.1.3.23" evidence="1"/>
<dbReference type="GO" id="GO:0050308">
    <property type="term" value="F:sugar-phosphatase activity"/>
    <property type="evidence" value="ECO:0007669"/>
    <property type="project" value="UniProtKB-EC"/>
</dbReference>
<dbReference type="KEGG" id="uli:ETAA1_20510"/>
<proteinExistence type="predicted"/>
<evidence type="ECO:0000313" key="1">
    <source>
        <dbReference type="EMBL" id="QDU20108.1"/>
    </source>
</evidence>
<organism evidence="1 2">
    <name type="scientific">Urbifossiella limnaea</name>
    <dbReference type="NCBI Taxonomy" id="2528023"/>
    <lineage>
        <taxon>Bacteria</taxon>
        <taxon>Pseudomonadati</taxon>
        <taxon>Planctomycetota</taxon>
        <taxon>Planctomycetia</taxon>
        <taxon>Gemmatales</taxon>
        <taxon>Gemmataceae</taxon>
        <taxon>Urbifossiella</taxon>
    </lineage>
</organism>
<dbReference type="AlphaFoldDB" id="A0A517XRF9"/>
<dbReference type="Pfam" id="PF08282">
    <property type="entry name" value="Hydrolase_3"/>
    <property type="match status" value="2"/>
</dbReference>
<keyword evidence="1" id="KW-0378">Hydrolase</keyword>
<gene>
    <name evidence="1" type="primary">yidA</name>
    <name evidence="1" type="ORF">ETAA1_20510</name>
</gene>
<dbReference type="PANTHER" id="PTHR10000">
    <property type="entry name" value="PHOSPHOSERINE PHOSPHATASE"/>
    <property type="match status" value="1"/>
</dbReference>
<dbReference type="SUPFAM" id="SSF56784">
    <property type="entry name" value="HAD-like"/>
    <property type="match status" value="1"/>
</dbReference>
<dbReference type="InterPro" id="IPR023214">
    <property type="entry name" value="HAD_sf"/>
</dbReference>
<dbReference type="OrthoDB" id="9768060at2"/>
<name>A0A517XRF9_9BACT</name>
<protein>
    <submittedName>
        <fullName evidence="1">Sugar phosphatase YidA</fullName>
        <ecNumber evidence="1">3.1.3.23</ecNumber>
    </submittedName>
</protein>
<dbReference type="RefSeq" id="WP_145237112.1">
    <property type="nucleotide sequence ID" value="NZ_CP036273.1"/>
</dbReference>
<keyword evidence="2" id="KW-1185">Reference proteome</keyword>
<dbReference type="Proteomes" id="UP000319576">
    <property type="component" value="Chromosome"/>
</dbReference>
<sequence length="241" mass="24886">MKYLALATDFDGTLAHDGVVDDATLAALRRVRASGRKLVLVSGRELEDFLATFAHAHLFDRLVLENGALLYDPASNRVRPIAAPPPPQLVAELLKRGVPLSAGRSILATVVPHEHAVLAAIRDLGLEWHLVFNKGAVMALPPGVTKATGLAPALEELGIPPGAVVGVGDAENDHAFLQLCGLSAAVANALPAVKATADVVTTGARGAGVIELIDRLLADDLAGVRPNPARHPPGPVATTGA</sequence>
<dbReference type="InterPro" id="IPR036412">
    <property type="entry name" value="HAD-like_sf"/>
</dbReference>